<reference evidence="2 3" key="1">
    <citation type="journal article" date="2013" name="J. Bacteriol.">
        <title>Roles of HynAB and Ech, the only two hydrogenases found in the model sulfate reducer Desulfovibrio gigas.</title>
        <authorList>
            <person name="Morais-Silva F.O."/>
            <person name="Santos C.I."/>
            <person name="Rodrigues R."/>
            <person name="Pereira I.A."/>
            <person name="Rodrigues-Pousada C."/>
        </authorList>
    </citation>
    <scope>NUCLEOTIDE SEQUENCE [LARGE SCALE GENOMIC DNA]</scope>
    <source>
        <strain evidence="3">ATCC 19364 / DSM 1382 / NCIMB 9332 / VKM B-1759</strain>
    </source>
</reference>
<evidence type="ECO:0000313" key="3">
    <source>
        <dbReference type="Proteomes" id="UP000016587"/>
    </source>
</evidence>
<organism evidence="2 3">
    <name type="scientific">Megalodesulfovibrio gigas (strain ATCC 19364 / DSM 1382 / NCIMB 9332 / VKM B-1759)</name>
    <name type="common">Desulfovibrio gigas</name>
    <dbReference type="NCBI Taxonomy" id="1121448"/>
    <lineage>
        <taxon>Bacteria</taxon>
        <taxon>Pseudomonadati</taxon>
        <taxon>Thermodesulfobacteriota</taxon>
        <taxon>Desulfovibrionia</taxon>
        <taxon>Desulfovibrionales</taxon>
        <taxon>Desulfovibrionaceae</taxon>
        <taxon>Megalodesulfovibrio</taxon>
    </lineage>
</organism>
<gene>
    <name evidence="2" type="ORF">DGI_2062</name>
</gene>
<dbReference type="AlphaFoldDB" id="T2GCH7"/>
<reference evidence="3" key="2">
    <citation type="submission" date="2013-07" db="EMBL/GenBank/DDBJ databases">
        <authorList>
            <person name="Morais-Silva F.O."/>
            <person name="Rezende A.M."/>
            <person name="Pimentel C."/>
            <person name="Resende D.M."/>
            <person name="Santos C.I."/>
            <person name="Clemente C."/>
            <person name="de Oliveira L.M."/>
            <person name="da Silva S.M."/>
            <person name="Costa D.A."/>
            <person name="Varela-Raposo A."/>
            <person name="Horacio E.C.A."/>
            <person name="Matos M."/>
            <person name="Flores O."/>
            <person name="Ruiz J.C."/>
            <person name="Rodrigues-Pousada C."/>
        </authorList>
    </citation>
    <scope>NUCLEOTIDE SEQUENCE [LARGE SCALE GENOMIC DNA]</scope>
    <source>
        <strain evidence="3">ATCC 19364 / DSM 1382 / NCIMB 9332 / VKM B-1759</strain>
    </source>
</reference>
<dbReference type="EMBL" id="CP006585">
    <property type="protein sequence ID" value="AGW13831.1"/>
    <property type="molecule type" value="Genomic_DNA"/>
</dbReference>
<dbReference type="STRING" id="1121448.DGI_2062"/>
<name>T2GCH7_MEGG1</name>
<keyword evidence="3" id="KW-1185">Reference proteome</keyword>
<feature type="transmembrane region" description="Helical" evidence="1">
    <location>
        <begin position="23"/>
        <end position="43"/>
    </location>
</feature>
<proteinExistence type="predicted"/>
<keyword evidence="1" id="KW-1133">Transmembrane helix</keyword>
<dbReference type="HOGENOM" id="CLU_2522128_0_0_7"/>
<evidence type="ECO:0000256" key="1">
    <source>
        <dbReference type="SAM" id="Phobius"/>
    </source>
</evidence>
<dbReference type="PATRIC" id="fig|1121448.10.peg.2017"/>
<protein>
    <submittedName>
        <fullName evidence="2">Uncharacterized protein</fullName>
    </submittedName>
</protein>
<accession>T2GCH7</accession>
<keyword evidence="1" id="KW-0472">Membrane</keyword>
<evidence type="ECO:0000313" key="2">
    <source>
        <dbReference type="EMBL" id="AGW13831.1"/>
    </source>
</evidence>
<dbReference type="Proteomes" id="UP000016587">
    <property type="component" value="Chromosome"/>
</dbReference>
<dbReference type="KEGG" id="dgg:DGI_2062"/>
<sequence>MSLFAHILGQVLADADGGLSTMRVVALVSSLASVGVVFGVWAAHVLTTGEYQDPSVLLGITLGASVGGKVAQRRFEQPPREEQQ</sequence>
<keyword evidence="1" id="KW-0812">Transmembrane</keyword>